<dbReference type="EMBL" id="JBHRXV010000003">
    <property type="protein sequence ID" value="MFC3711932.1"/>
    <property type="molecule type" value="Genomic_DNA"/>
</dbReference>
<dbReference type="Proteomes" id="UP001595615">
    <property type="component" value="Unassembled WGS sequence"/>
</dbReference>
<keyword evidence="2" id="KW-1185">Reference proteome</keyword>
<evidence type="ECO:0000313" key="2">
    <source>
        <dbReference type="Proteomes" id="UP001595615"/>
    </source>
</evidence>
<evidence type="ECO:0000313" key="1">
    <source>
        <dbReference type="EMBL" id="MFC3711932.1"/>
    </source>
</evidence>
<dbReference type="InterPro" id="IPR042490">
    <property type="entry name" value="Thio_Ohase/BAAT_N"/>
</dbReference>
<dbReference type="Gene3D" id="2.60.40.2240">
    <property type="entry name" value="Acyl-CoA thioester hydrolase/BAAT N-terminal domain"/>
    <property type="match status" value="1"/>
</dbReference>
<gene>
    <name evidence="1" type="ORF">ACFOMD_05085</name>
</gene>
<reference evidence="2" key="1">
    <citation type="journal article" date="2019" name="Int. J. Syst. Evol. Microbiol.">
        <title>The Global Catalogue of Microorganisms (GCM) 10K type strain sequencing project: providing services to taxonomists for standard genome sequencing and annotation.</title>
        <authorList>
            <consortium name="The Broad Institute Genomics Platform"/>
            <consortium name="The Broad Institute Genome Sequencing Center for Infectious Disease"/>
            <person name="Wu L."/>
            <person name="Ma J."/>
        </authorList>
    </citation>
    <scope>NUCLEOTIDE SEQUENCE [LARGE SCALE GENOMIC DNA]</scope>
    <source>
        <strain evidence="2">KCTC 42644</strain>
    </source>
</reference>
<accession>A0ABV7X9H1</accession>
<comment type="caution">
    <text evidence="1">The sequence shown here is derived from an EMBL/GenBank/DDBJ whole genome shotgun (WGS) entry which is preliminary data.</text>
</comment>
<dbReference type="RefSeq" id="WP_380857805.1">
    <property type="nucleotide sequence ID" value="NZ_JBHRXV010000003.1"/>
</dbReference>
<sequence>MIDAARNPEPRITVRPGPARHGERIILSLNGLDPRERVTVKACAEDTDDRVRHDVRADPAGRIDTAVRLPGCSDEAQHWTFAASSADREMRVSTKPVLVLPGC</sequence>
<name>A0ABV7X9H1_9SPHN</name>
<protein>
    <submittedName>
        <fullName evidence="1">Uncharacterized protein</fullName>
    </submittedName>
</protein>
<organism evidence="1 2">
    <name type="scientific">Sphingoaurantiacus capsulatus</name>
    <dbReference type="NCBI Taxonomy" id="1771310"/>
    <lineage>
        <taxon>Bacteria</taxon>
        <taxon>Pseudomonadati</taxon>
        <taxon>Pseudomonadota</taxon>
        <taxon>Alphaproteobacteria</taxon>
        <taxon>Sphingomonadales</taxon>
        <taxon>Sphingosinicellaceae</taxon>
        <taxon>Sphingoaurantiacus</taxon>
    </lineage>
</organism>
<proteinExistence type="predicted"/>